<dbReference type="InterPro" id="IPR029151">
    <property type="entry name" value="Sensor-like_sf"/>
</dbReference>
<comment type="caution">
    <text evidence="4">The sequence shown here is derived from an EMBL/GenBank/DDBJ whole genome shotgun (WGS) entry which is preliminary data.</text>
</comment>
<dbReference type="EMBL" id="JAUOZS010000001">
    <property type="protein sequence ID" value="MDT8900576.1"/>
    <property type="molecule type" value="Genomic_DNA"/>
</dbReference>
<dbReference type="Gene3D" id="1.10.287.950">
    <property type="entry name" value="Methyl-accepting chemotaxis protein"/>
    <property type="match status" value="1"/>
</dbReference>
<dbReference type="SUPFAM" id="SSF103190">
    <property type="entry name" value="Sensory domain-like"/>
    <property type="match status" value="1"/>
</dbReference>
<dbReference type="PANTHER" id="PTHR32089:SF112">
    <property type="entry name" value="LYSOZYME-LIKE PROTEIN-RELATED"/>
    <property type="match status" value="1"/>
</dbReference>
<keyword evidence="1 2" id="KW-0807">Transducer</keyword>
<evidence type="ECO:0000313" key="5">
    <source>
        <dbReference type="Proteomes" id="UP001254848"/>
    </source>
</evidence>
<feature type="domain" description="Methyl-accepting transducer" evidence="3">
    <location>
        <begin position="121"/>
        <end position="288"/>
    </location>
</feature>
<organism evidence="4 5">
    <name type="scientific">Anaeroselena agilis</name>
    <dbReference type="NCBI Taxonomy" id="3063788"/>
    <lineage>
        <taxon>Bacteria</taxon>
        <taxon>Bacillati</taxon>
        <taxon>Bacillota</taxon>
        <taxon>Negativicutes</taxon>
        <taxon>Acetonemataceae</taxon>
        <taxon>Anaeroselena</taxon>
    </lineage>
</organism>
<gene>
    <name evidence="4" type="ORF">Q4T40_04895</name>
</gene>
<dbReference type="PANTHER" id="PTHR32089">
    <property type="entry name" value="METHYL-ACCEPTING CHEMOTAXIS PROTEIN MCPB"/>
    <property type="match status" value="1"/>
</dbReference>
<proteinExistence type="predicted"/>
<keyword evidence="5" id="KW-1185">Reference proteome</keyword>
<dbReference type="Proteomes" id="UP001254848">
    <property type="component" value="Unassembled WGS sequence"/>
</dbReference>
<evidence type="ECO:0000256" key="1">
    <source>
        <dbReference type="ARBA" id="ARBA00023224"/>
    </source>
</evidence>
<dbReference type="SMART" id="SM00283">
    <property type="entry name" value="MA"/>
    <property type="match status" value="1"/>
</dbReference>
<dbReference type="RefSeq" id="WP_413779113.1">
    <property type="nucleotide sequence ID" value="NZ_JAUOZS010000001.1"/>
</dbReference>
<sequence length="288" mass="29712">MNAGTETTGRRSAAEILHMFAEIAPYLNNAVAGDIGVSVIKDGVYIAYAPADSLNLGNKVGDPVKGKVSLRCLQTGETISEIVTREKSAYGIPYAACALAIKDGDKVVGCVTTTQNIDKQEKIQAAASDLASSAEELTAGMQQLAAGAQTVASASHDLGKLGQELAGAAKQTDDIVAFIKNIADQTNLLGLNAAIEAARVGELGRGFGVVAEEVRKLATASSESVKEITTALKTIQKSVNALADKSGTIDGNINSQSVSIQEMAKASQTLAALASELTQVAAALYDNR</sequence>
<name>A0ABU3NXM2_9FIRM</name>
<dbReference type="PROSITE" id="PS50111">
    <property type="entry name" value="CHEMOTAXIS_TRANSDUC_2"/>
    <property type="match status" value="1"/>
</dbReference>
<reference evidence="4 5" key="1">
    <citation type="submission" date="2023-07" db="EMBL/GenBank/DDBJ databases">
        <title>The novel representative of Negativicutes class, Anaeroselena agilis gen. nov. sp. nov.</title>
        <authorList>
            <person name="Prokofeva M.I."/>
            <person name="Elcheninov A.G."/>
            <person name="Klyukina A."/>
            <person name="Kublanov I.V."/>
            <person name="Frolov E.N."/>
            <person name="Podosokorskaya O.A."/>
        </authorList>
    </citation>
    <scope>NUCLEOTIDE SEQUENCE [LARGE SCALE GENOMIC DNA]</scope>
    <source>
        <strain evidence="4 5">4137-cl</strain>
    </source>
</reference>
<evidence type="ECO:0000256" key="2">
    <source>
        <dbReference type="PROSITE-ProRule" id="PRU00284"/>
    </source>
</evidence>
<accession>A0ABU3NXM2</accession>
<protein>
    <submittedName>
        <fullName evidence="4">Methyl-accepting chemotaxis protein</fullName>
    </submittedName>
</protein>
<dbReference type="Pfam" id="PF00015">
    <property type="entry name" value="MCPsignal"/>
    <property type="match status" value="1"/>
</dbReference>
<dbReference type="SUPFAM" id="SSF58104">
    <property type="entry name" value="Methyl-accepting chemotaxis protein (MCP) signaling domain"/>
    <property type="match status" value="1"/>
</dbReference>
<evidence type="ECO:0000259" key="3">
    <source>
        <dbReference type="PROSITE" id="PS50111"/>
    </source>
</evidence>
<dbReference type="InterPro" id="IPR004089">
    <property type="entry name" value="MCPsignal_dom"/>
</dbReference>
<evidence type="ECO:0000313" key="4">
    <source>
        <dbReference type="EMBL" id="MDT8900576.1"/>
    </source>
</evidence>